<proteinExistence type="predicted"/>
<reference evidence="1 2" key="1">
    <citation type="submission" date="2019-08" db="EMBL/GenBank/DDBJ databases">
        <authorList>
            <person name="Peeters C."/>
        </authorList>
    </citation>
    <scope>NUCLEOTIDE SEQUENCE [LARGE SCALE GENOMIC DNA]</scope>
    <source>
        <strain evidence="1 2">LMG 31111</strain>
    </source>
</reference>
<evidence type="ECO:0000313" key="2">
    <source>
        <dbReference type="Proteomes" id="UP000383971"/>
    </source>
</evidence>
<dbReference type="Proteomes" id="UP000383971">
    <property type="component" value="Unassembled WGS sequence"/>
</dbReference>
<name>A0A5E4RIP2_9BURK</name>
<gene>
    <name evidence="1" type="ORF">PCO31111_00179</name>
</gene>
<dbReference type="EMBL" id="CABPSE010000001">
    <property type="protein sequence ID" value="VVD62424.1"/>
    <property type="molecule type" value="Genomic_DNA"/>
</dbReference>
<evidence type="ECO:0000313" key="1">
    <source>
        <dbReference type="EMBL" id="VVD62424.1"/>
    </source>
</evidence>
<keyword evidence="2" id="KW-1185">Reference proteome</keyword>
<protein>
    <submittedName>
        <fullName evidence="1">AraC family transcriptional regulator</fullName>
    </submittedName>
</protein>
<sequence>MNDHFSRTSLSASLPSREFKRLFGSTPGAETKRMRESCAIPEAFAGATYVSSH</sequence>
<organism evidence="1 2">
    <name type="scientific">Pandoraea communis</name>
    <dbReference type="NCBI Taxonomy" id="2508297"/>
    <lineage>
        <taxon>Bacteria</taxon>
        <taxon>Pseudomonadati</taxon>
        <taxon>Pseudomonadota</taxon>
        <taxon>Betaproteobacteria</taxon>
        <taxon>Burkholderiales</taxon>
        <taxon>Burkholderiaceae</taxon>
        <taxon>Pandoraea</taxon>
    </lineage>
</organism>
<dbReference type="AlphaFoldDB" id="A0A5E4RIP2"/>
<accession>A0A5E4RIP2</accession>